<dbReference type="AlphaFoldDB" id="A0A6A6IKW3"/>
<keyword evidence="3" id="KW-1185">Reference proteome</keyword>
<organism evidence="2 3">
    <name type="scientific">Trematosphaeria pertusa</name>
    <dbReference type="NCBI Taxonomy" id="390896"/>
    <lineage>
        <taxon>Eukaryota</taxon>
        <taxon>Fungi</taxon>
        <taxon>Dikarya</taxon>
        <taxon>Ascomycota</taxon>
        <taxon>Pezizomycotina</taxon>
        <taxon>Dothideomycetes</taxon>
        <taxon>Pleosporomycetidae</taxon>
        <taxon>Pleosporales</taxon>
        <taxon>Massarineae</taxon>
        <taxon>Trematosphaeriaceae</taxon>
        <taxon>Trematosphaeria</taxon>
    </lineage>
</organism>
<name>A0A6A6IKW3_9PLEO</name>
<feature type="signal peptide" evidence="1">
    <location>
        <begin position="1"/>
        <end position="16"/>
    </location>
</feature>
<evidence type="ECO:0000313" key="3">
    <source>
        <dbReference type="Proteomes" id="UP000800094"/>
    </source>
</evidence>
<sequence length="207" mass="22632">MKRALLSAALLATTFAVPSVTPVPVIYPGTCTMWPNWINTRDADVTGRIMFVVSSADDSALNDLTIQPQTSTSPLFVSPFPSRKVLKMYYRCINGVPNISLSSSNVTIARDMANAHLLVDAAPGKAYKPELYYHEVGGVRQEGVFLGALNQTTWGFRYQQVSCGADGRVGEREGYEVKLLGLPVDEVNPPTAQYPPDFEGFVKVIGW</sequence>
<reference evidence="2" key="1">
    <citation type="journal article" date="2020" name="Stud. Mycol.">
        <title>101 Dothideomycetes genomes: a test case for predicting lifestyles and emergence of pathogens.</title>
        <authorList>
            <person name="Haridas S."/>
            <person name="Albert R."/>
            <person name="Binder M."/>
            <person name="Bloem J."/>
            <person name="Labutti K."/>
            <person name="Salamov A."/>
            <person name="Andreopoulos B."/>
            <person name="Baker S."/>
            <person name="Barry K."/>
            <person name="Bills G."/>
            <person name="Bluhm B."/>
            <person name="Cannon C."/>
            <person name="Castanera R."/>
            <person name="Culley D."/>
            <person name="Daum C."/>
            <person name="Ezra D."/>
            <person name="Gonzalez J."/>
            <person name="Henrissat B."/>
            <person name="Kuo A."/>
            <person name="Liang C."/>
            <person name="Lipzen A."/>
            <person name="Lutzoni F."/>
            <person name="Magnuson J."/>
            <person name="Mondo S."/>
            <person name="Nolan M."/>
            <person name="Ohm R."/>
            <person name="Pangilinan J."/>
            <person name="Park H.-J."/>
            <person name="Ramirez L."/>
            <person name="Alfaro M."/>
            <person name="Sun H."/>
            <person name="Tritt A."/>
            <person name="Yoshinaga Y."/>
            <person name="Zwiers L.-H."/>
            <person name="Turgeon B."/>
            <person name="Goodwin S."/>
            <person name="Spatafora J."/>
            <person name="Crous P."/>
            <person name="Grigoriev I."/>
        </authorList>
    </citation>
    <scope>NUCLEOTIDE SEQUENCE</scope>
    <source>
        <strain evidence="2">CBS 122368</strain>
    </source>
</reference>
<evidence type="ECO:0008006" key="4">
    <source>
        <dbReference type="Google" id="ProtNLM"/>
    </source>
</evidence>
<evidence type="ECO:0000256" key="1">
    <source>
        <dbReference type="SAM" id="SignalP"/>
    </source>
</evidence>
<keyword evidence="1" id="KW-0732">Signal</keyword>
<dbReference type="Proteomes" id="UP000800094">
    <property type="component" value="Unassembled WGS sequence"/>
</dbReference>
<evidence type="ECO:0000313" key="2">
    <source>
        <dbReference type="EMBL" id="KAF2251026.1"/>
    </source>
</evidence>
<proteinExistence type="predicted"/>
<accession>A0A6A6IKW3</accession>
<dbReference type="RefSeq" id="XP_033686030.1">
    <property type="nucleotide sequence ID" value="XM_033828657.1"/>
</dbReference>
<dbReference type="OrthoDB" id="3545468at2759"/>
<dbReference type="EMBL" id="ML987193">
    <property type="protein sequence ID" value="KAF2251026.1"/>
    <property type="molecule type" value="Genomic_DNA"/>
</dbReference>
<dbReference type="GeneID" id="54581987"/>
<protein>
    <recommendedName>
        <fullName evidence="4">Lytic polysaccharide monooxygenase</fullName>
    </recommendedName>
</protein>
<feature type="chain" id="PRO_5025328194" description="Lytic polysaccharide monooxygenase" evidence="1">
    <location>
        <begin position="17"/>
        <end position="207"/>
    </location>
</feature>
<gene>
    <name evidence="2" type="ORF">BU26DRAFT_517771</name>
</gene>